<sequence length="345" mass="37227">MADKHLDTALVNAGRSKKYTQGSVNSVIQRASSLVFDTVEAKKHATRNRANGELFYGRRGTLTHFSLQEAMCELEGGAGCALFPCGAAAVANTILAFVEQGDHVLMTNTAYEPSQDFCTKILAKLGVTTSWFDPLIGADIARLVRPETRVVFLESPGSITMEVHDVPAIVAAVRQVAPEAIIMIDNTWAAGILFKALDFGIDISIQAGTKYLIGHSDAMVGTAVANARCWPQLRENAYLMGQMLDADTAYMTSRGLRTLGVRLRQHHESSLRIAEWLAQHPQVARVNHPPFPAVKVMSSGNVISPAAAGYSRLCSASASMMPNWRSTSTISACSVWPIRGAALSH</sequence>
<reference evidence="10 11" key="1">
    <citation type="submission" date="2018-06" db="EMBL/GenBank/DDBJ databases">
        <authorList>
            <consortium name="Pathogen Informatics"/>
            <person name="Doyle S."/>
        </authorList>
    </citation>
    <scope>NUCLEOTIDE SEQUENCE [LARGE SCALE GENOMIC DNA]</scope>
    <source>
        <strain evidence="10 11">NCTC9140</strain>
    </source>
</reference>
<dbReference type="InterPro" id="IPR006233">
    <property type="entry name" value="Cys_b_lyase_bac"/>
</dbReference>
<dbReference type="SUPFAM" id="SSF53383">
    <property type="entry name" value="PLP-dependent transferases"/>
    <property type="match status" value="1"/>
</dbReference>
<keyword evidence="4 10" id="KW-0456">Lyase</keyword>
<dbReference type="Pfam" id="PF01053">
    <property type="entry name" value="Cys_Met_Meta_PP"/>
    <property type="match status" value="1"/>
</dbReference>
<evidence type="ECO:0000256" key="3">
    <source>
        <dbReference type="ARBA" id="ARBA00022898"/>
    </source>
</evidence>
<evidence type="ECO:0000313" key="11">
    <source>
        <dbReference type="Proteomes" id="UP000254938"/>
    </source>
</evidence>
<dbReference type="GO" id="GO:0019450">
    <property type="term" value="P:L-cysteine catabolic process to pyruvate"/>
    <property type="evidence" value="ECO:0007669"/>
    <property type="project" value="TreeGrafter"/>
</dbReference>
<dbReference type="InterPro" id="IPR000277">
    <property type="entry name" value="Cys/Met-Metab_PyrdxlP-dep_enz"/>
</dbReference>
<organism evidence="10 11">
    <name type="scientific">Klebsiella pneumoniae</name>
    <dbReference type="NCBI Taxonomy" id="573"/>
    <lineage>
        <taxon>Bacteria</taxon>
        <taxon>Pseudomonadati</taxon>
        <taxon>Pseudomonadota</taxon>
        <taxon>Gammaproteobacteria</taxon>
        <taxon>Enterobacterales</taxon>
        <taxon>Enterobacteriaceae</taxon>
        <taxon>Klebsiella/Raoultella group</taxon>
        <taxon>Klebsiella</taxon>
        <taxon>Klebsiella pneumoniae complex</taxon>
    </lineage>
</organism>
<comment type="similarity">
    <text evidence="2 9">Belongs to the trans-sulfuration enzymes family.</text>
</comment>
<evidence type="ECO:0000256" key="9">
    <source>
        <dbReference type="RuleBase" id="RU362118"/>
    </source>
</evidence>
<dbReference type="InterPro" id="IPR054542">
    <property type="entry name" value="Cys_met_metab_PP"/>
</dbReference>
<gene>
    <name evidence="10" type="primary">metC_3</name>
    <name evidence="10" type="ORF">NCTC9140_07049</name>
</gene>
<dbReference type="PIRSF" id="PIRSF001434">
    <property type="entry name" value="CGS"/>
    <property type="match status" value="1"/>
</dbReference>
<dbReference type="NCBIfam" id="TIGR01324">
    <property type="entry name" value="cysta_beta_ly_B"/>
    <property type="match status" value="1"/>
</dbReference>
<accession>A0A377U314</accession>
<evidence type="ECO:0000256" key="1">
    <source>
        <dbReference type="ARBA" id="ARBA00001933"/>
    </source>
</evidence>
<dbReference type="GO" id="GO:0047804">
    <property type="term" value="F:cysteine-S-conjugate beta-lyase activity"/>
    <property type="evidence" value="ECO:0007669"/>
    <property type="project" value="UniProtKB-EC"/>
</dbReference>
<proteinExistence type="inferred from homology"/>
<evidence type="ECO:0000256" key="8">
    <source>
        <dbReference type="PIRSR" id="PIRSR001434-2"/>
    </source>
</evidence>
<evidence type="ECO:0000313" key="10">
    <source>
        <dbReference type="EMBL" id="STS85224.1"/>
    </source>
</evidence>
<evidence type="ECO:0000256" key="2">
    <source>
        <dbReference type="ARBA" id="ARBA00009077"/>
    </source>
</evidence>
<dbReference type="InterPro" id="IPR015422">
    <property type="entry name" value="PyrdxlP-dep_Trfase_small"/>
</dbReference>
<dbReference type="GO" id="GO:0030170">
    <property type="term" value="F:pyridoxal phosphate binding"/>
    <property type="evidence" value="ECO:0007669"/>
    <property type="project" value="InterPro"/>
</dbReference>
<evidence type="ECO:0000256" key="6">
    <source>
        <dbReference type="ARBA" id="ARBA00047517"/>
    </source>
</evidence>
<evidence type="ECO:0000256" key="4">
    <source>
        <dbReference type="ARBA" id="ARBA00023239"/>
    </source>
</evidence>
<dbReference type="PANTHER" id="PTHR43500:SF1">
    <property type="entry name" value="CYSTATHIONINE BETA-LYASE-RELATED"/>
    <property type="match status" value="1"/>
</dbReference>
<dbReference type="Gene3D" id="3.90.1150.10">
    <property type="entry name" value="Aspartate Aminotransferase, domain 1"/>
    <property type="match status" value="1"/>
</dbReference>
<comment type="pathway">
    <text evidence="5">Amino-acid biosynthesis; L-methionine biosynthesis via de novo pathway; L-homocysteine from L-cystathionine: step 1/1.</text>
</comment>
<name>A0A377U314_KLEPN</name>
<dbReference type="FunFam" id="3.40.640.10:FF:000062">
    <property type="entry name" value="Cystathionine beta-lyase"/>
    <property type="match status" value="1"/>
</dbReference>
<comment type="catalytic activity">
    <reaction evidence="6">
        <text>L,L-cystathionine + H2O = L-homocysteine + pyruvate + NH4(+)</text>
        <dbReference type="Rhea" id="RHEA:13965"/>
        <dbReference type="ChEBI" id="CHEBI:15361"/>
        <dbReference type="ChEBI" id="CHEBI:15377"/>
        <dbReference type="ChEBI" id="CHEBI:28938"/>
        <dbReference type="ChEBI" id="CHEBI:58161"/>
        <dbReference type="ChEBI" id="CHEBI:58199"/>
    </reaction>
</comment>
<dbReference type="GO" id="GO:0019346">
    <property type="term" value="P:transsulfuration"/>
    <property type="evidence" value="ECO:0007669"/>
    <property type="project" value="InterPro"/>
</dbReference>
<dbReference type="EMBL" id="UGKQ01000007">
    <property type="protein sequence ID" value="STS85224.1"/>
    <property type="molecule type" value="Genomic_DNA"/>
</dbReference>
<dbReference type="InterPro" id="IPR015421">
    <property type="entry name" value="PyrdxlP-dep_Trfase_major"/>
</dbReference>
<dbReference type="Gene3D" id="3.40.640.10">
    <property type="entry name" value="Type I PLP-dependent aspartate aminotransferase-like (Major domain)"/>
    <property type="match status" value="1"/>
</dbReference>
<dbReference type="Proteomes" id="UP000254938">
    <property type="component" value="Unassembled WGS sequence"/>
</dbReference>
<comment type="catalytic activity">
    <reaction evidence="7">
        <text>an S-substituted L-cysteine + H2O = a thiol + pyruvate + NH4(+)</text>
        <dbReference type="Rhea" id="RHEA:18121"/>
        <dbReference type="ChEBI" id="CHEBI:15361"/>
        <dbReference type="ChEBI" id="CHEBI:15377"/>
        <dbReference type="ChEBI" id="CHEBI:28938"/>
        <dbReference type="ChEBI" id="CHEBI:29256"/>
        <dbReference type="ChEBI" id="CHEBI:58717"/>
        <dbReference type="EC" id="4.4.1.13"/>
    </reaction>
</comment>
<dbReference type="AlphaFoldDB" id="A0A377U314"/>
<dbReference type="PROSITE" id="PS00868">
    <property type="entry name" value="CYS_MET_METAB_PP"/>
    <property type="match status" value="1"/>
</dbReference>
<feature type="modified residue" description="N6-(pyridoxal phosphate)lysine" evidence="8">
    <location>
        <position position="210"/>
    </location>
</feature>
<keyword evidence="3 8" id="KW-0663">Pyridoxal phosphate</keyword>
<protein>
    <submittedName>
        <fullName evidence="10">Cystathionine beta-lyase</fullName>
        <ecNumber evidence="10">4.4.1.8</ecNumber>
    </submittedName>
</protein>
<evidence type="ECO:0000256" key="5">
    <source>
        <dbReference type="ARBA" id="ARBA00046315"/>
    </source>
</evidence>
<dbReference type="PANTHER" id="PTHR43500">
    <property type="entry name" value="CYSTATHIONINE BETA-LYASE-RELATED"/>
    <property type="match status" value="1"/>
</dbReference>
<dbReference type="InterPro" id="IPR015424">
    <property type="entry name" value="PyrdxlP-dep_Trfase"/>
</dbReference>
<dbReference type="EC" id="4.4.1.8" evidence="10"/>
<evidence type="ECO:0000256" key="7">
    <source>
        <dbReference type="ARBA" id="ARBA00047625"/>
    </source>
</evidence>
<comment type="cofactor">
    <cofactor evidence="1 9">
        <name>pyridoxal 5'-phosphate</name>
        <dbReference type="ChEBI" id="CHEBI:597326"/>
    </cofactor>
</comment>